<proteinExistence type="predicted"/>
<comment type="caution">
    <text evidence="1">The sequence shown here is derived from an EMBL/GenBank/DDBJ whole genome shotgun (WGS) entry which is preliminary data.</text>
</comment>
<evidence type="ECO:0000313" key="2">
    <source>
        <dbReference type="Proteomes" id="UP000824140"/>
    </source>
</evidence>
<dbReference type="Proteomes" id="UP000824140">
    <property type="component" value="Unassembled WGS sequence"/>
</dbReference>
<protein>
    <submittedName>
        <fullName evidence="1">Uncharacterized protein</fullName>
    </submittedName>
</protein>
<dbReference type="EMBL" id="DVJN01000240">
    <property type="protein sequence ID" value="HIS93869.1"/>
    <property type="molecule type" value="Genomic_DNA"/>
</dbReference>
<dbReference type="AlphaFoldDB" id="A0A9D1K6S8"/>
<reference evidence="1" key="1">
    <citation type="submission" date="2020-10" db="EMBL/GenBank/DDBJ databases">
        <authorList>
            <person name="Gilroy R."/>
        </authorList>
    </citation>
    <scope>NUCLEOTIDE SEQUENCE</scope>
    <source>
        <strain evidence="1">13766</strain>
    </source>
</reference>
<gene>
    <name evidence="1" type="ORF">IAA84_12710</name>
</gene>
<name>A0A9D1K6S8_9FIRM</name>
<reference evidence="1" key="2">
    <citation type="journal article" date="2021" name="PeerJ">
        <title>Extensive microbial diversity within the chicken gut microbiome revealed by metagenomics and culture.</title>
        <authorList>
            <person name="Gilroy R."/>
            <person name="Ravi A."/>
            <person name="Getino M."/>
            <person name="Pursley I."/>
            <person name="Horton D.L."/>
            <person name="Alikhan N.F."/>
            <person name="Baker D."/>
            <person name="Gharbi K."/>
            <person name="Hall N."/>
            <person name="Watson M."/>
            <person name="Adriaenssens E.M."/>
            <person name="Foster-Nyarko E."/>
            <person name="Jarju S."/>
            <person name="Secka A."/>
            <person name="Antonio M."/>
            <person name="Oren A."/>
            <person name="Chaudhuri R.R."/>
            <person name="La Ragione R."/>
            <person name="Hildebrand F."/>
            <person name="Pallen M.J."/>
        </authorList>
    </citation>
    <scope>NUCLEOTIDE SEQUENCE</scope>
    <source>
        <strain evidence="1">13766</strain>
    </source>
</reference>
<accession>A0A9D1K6S8</accession>
<organism evidence="1 2">
    <name type="scientific">Candidatus Alectryocaccomicrobium excrementavium</name>
    <dbReference type="NCBI Taxonomy" id="2840668"/>
    <lineage>
        <taxon>Bacteria</taxon>
        <taxon>Bacillati</taxon>
        <taxon>Bacillota</taxon>
        <taxon>Clostridia</taxon>
        <taxon>Candidatus Alectryocaccomicrobium</taxon>
    </lineage>
</organism>
<feature type="non-terminal residue" evidence="1">
    <location>
        <position position="1"/>
    </location>
</feature>
<evidence type="ECO:0000313" key="1">
    <source>
        <dbReference type="EMBL" id="HIS93869.1"/>
    </source>
</evidence>
<sequence>GDTSALDSLLNTHIVKMLTDASIDPDEEFALMEEEYMRMGGADYIAWYNDMMIQDE</sequence>